<keyword evidence="9" id="KW-1185">Reference proteome</keyword>
<keyword evidence="3 6" id="KW-0812">Transmembrane</keyword>
<feature type="transmembrane region" description="Helical" evidence="6">
    <location>
        <begin position="12"/>
        <end position="31"/>
    </location>
</feature>
<feature type="domain" description="ABC-2 type transporter transmembrane" evidence="7">
    <location>
        <begin position="18"/>
        <end position="358"/>
    </location>
</feature>
<sequence length="367" mass="40783">MKTIFEEFKAIFAHAGVRFIIIVGPLFYAFLYPLPYKNDIVTQQNVALVDMDQSALSRRLALMLESTPSIHIAHFPKSLQDAKKMLEEEKVYGIILVPAFFERAIYTSTPAHVELYANANYFLIYSAIANAVVDVLNALSDAIKTHKSLFESEIAKEHSLFSLQTIPIYNPSVGYLNYAIANVFIFILHQTLLIGASMLTCAQTRFVPSFLDALSLVWVRCLCFSAIYIVLALLYFGVLFPHYGIHTHANPSILLGFVLVFLMATASCGVVLGTYIHKPTQTTQIILLSSLPLIFMVGFIWPLELLPASLRMLLQIVPAYHGISSMVMLNQLGAPIDAALPHLFFLGGILICSSLLGAWRLSRKAHA</sequence>
<evidence type="ECO:0000256" key="3">
    <source>
        <dbReference type="ARBA" id="ARBA00022692"/>
    </source>
</evidence>
<evidence type="ECO:0000256" key="1">
    <source>
        <dbReference type="ARBA" id="ARBA00004651"/>
    </source>
</evidence>
<accession>A0ABV7ZGB7</accession>
<dbReference type="RefSeq" id="WP_233708946.1">
    <property type="nucleotide sequence ID" value="NZ_FZMF01000005.1"/>
</dbReference>
<evidence type="ECO:0000313" key="9">
    <source>
        <dbReference type="Proteomes" id="UP001595783"/>
    </source>
</evidence>
<dbReference type="PANTHER" id="PTHR30294:SF46">
    <property type="entry name" value="ABC TRANSPORTER PERMEASE"/>
    <property type="match status" value="1"/>
</dbReference>
<dbReference type="PANTHER" id="PTHR30294">
    <property type="entry name" value="MEMBRANE COMPONENT OF ABC TRANSPORTER YHHJ-RELATED"/>
    <property type="match status" value="1"/>
</dbReference>
<evidence type="ECO:0000256" key="5">
    <source>
        <dbReference type="ARBA" id="ARBA00023136"/>
    </source>
</evidence>
<keyword evidence="2" id="KW-1003">Cell membrane</keyword>
<dbReference type="InterPro" id="IPR051449">
    <property type="entry name" value="ABC-2_transporter_component"/>
</dbReference>
<comment type="caution">
    <text evidence="8">The sequence shown here is derived from an EMBL/GenBank/DDBJ whole genome shotgun (WGS) entry which is preliminary data.</text>
</comment>
<feature type="transmembrane region" description="Helical" evidence="6">
    <location>
        <begin position="217"/>
        <end position="240"/>
    </location>
</feature>
<dbReference type="Gene3D" id="3.40.1710.10">
    <property type="entry name" value="abc type-2 transporter like domain"/>
    <property type="match status" value="1"/>
</dbReference>
<dbReference type="Pfam" id="PF12698">
    <property type="entry name" value="ABC2_membrane_3"/>
    <property type="match status" value="1"/>
</dbReference>
<organism evidence="8 9">
    <name type="scientific">Helicobacter baculiformis</name>
    <dbReference type="NCBI Taxonomy" id="427351"/>
    <lineage>
        <taxon>Bacteria</taxon>
        <taxon>Pseudomonadati</taxon>
        <taxon>Campylobacterota</taxon>
        <taxon>Epsilonproteobacteria</taxon>
        <taxon>Campylobacterales</taxon>
        <taxon>Helicobacteraceae</taxon>
        <taxon>Helicobacter</taxon>
    </lineage>
</organism>
<evidence type="ECO:0000256" key="6">
    <source>
        <dbReference type="SAM" id="Phobius"/>
    </source>
</evidence>
<feature type="transmembrane region" description="Helical" evidence="6">
    <location>
        <begin position="285"/>
        <end position="303"/>
    </location>
</feature>
<name>A0ABV7ZGB7_9HELI</name>
<dbReference type="EMBL" id="JBHRZO010000006">
    <property type="protein sequence ID" value="MFC3847196.1"/>
    <property type="molecule type" value="Genomic_DNA"/>
</dbReference>
<evidence type="ECO:0000256" key="4">
    <source>
        <dbReference type="ARBA" id="ARBA00022989"/>
    </source>
</evidence>
<feature type="transmembrane region" description="Helical" evidence="6">
    <location>
        <begin position="175"/>
        <end position="196"/>
    </location>
</feature>
<feature type="transmembrane region" description="Helical" evidence="6">
    <location>
        <begin position="338"/>
        <end position="359"/>
    </location>
</feature>
<keyword evidence="4 6" id="KW-1133">Transmembrane helix</keyword>
<comment type="subcellular location">
    <subcellularLocation>
        <location evidence="1">Cell membrane</location>
        <topology evidence="1">Multi-pass membrane protein</topology>
    </subcellularLocation>
</comment>
<reference evidence="9" key="1">
    <citation type="journal article" date="2019" name="Int. J. Syst. Evol. Microbiol.">
        <title>The Global Catalogue of Microorganisms (GCM) 10K type strain sequencing project: providing services to taxonomists for standard genome sequencing and annotation.</title>
        <authorList>
            <consortium name="The Broad Institute Genomics Platform"/>
            <consortium name="The Broad Institute Genome Sequencing Center for Infectious Disease"/>
            <person name="Wu L."/>
            <person name="Ma J."/>
        </authorList>
    </citation>
    <scope>NUCLEOTIDE SEQUENCE [LARGE SCALE GENOMIC DNA]</scope>
    <source>
        <strain evidence="9">CCUG 53816</strain>
    </source>
</reference>
<dbReference type="InterPro" id="IPR013525">
    <property type="entry name" value="ABC2_TM"/>
</dbReference>
<feature type="transmembrane region" description="Helical" evidence="6">
    <location>
        <begin position="252"/>
        <end position="273"/>
    </location>
</feature>
<keyword evidence="5 6" id="KW-0472">Membrane</keyword>
<dbReference type="Proteomes" id="UP001595783">
    <property type="component" value="Unassembled WGS sequence"/>
</dbReference>
<evidence type="ECO:0000313" key="8">
    <source>
        <dbReference type="EMBL" id="MFC3847196.1"/>
    </source>
</evidence>
<evidence type="ECO:0000259" key="7">
    <source>
        <dbReference type="Pfam" id="PF12698"/>
    </source>
</evidence>
<evidence type="ECO:0000256" key="2">
    <source>
        <dbReference type="ARBA" id="ARBA00022475"/>
    </source>
</evidence>
<protein>
    <submittedName>
        <fullName evidence="8">ABC transporter permease</fullName>
    </submittedName>
</protein>
<gene>
    <name evidence="8" type="ORF">ACFOPX_01420</name>
</gene>
<proteinExistence type="predicted"/>